<dbReference type="SUPFAM" id="SSF52540">
    <property type="entry name" value="P-loop containing nucleoside triphosphate hydrolases"/>
    <property type="match status" value="1"/>
</dbReference>
<dbReference type="Pfam" id="PF00005">
    <property type="entry name" value="ABC_tran"/>
    <property type="match status" value="1"/>
</dbReference>
<keyword evidence="3" id="KW-0547">Nucleotide-binding</keyword>
<dbReference type="InterPro" id="IPR003593">
    <property type="entry name" value="AAA+_ATPase"/>
</dbReference>
<dbReference type="InterPro" id="IPR003439">
    <property type="entry name" value="ABC_transporter-like_ATP-bd"/>
</dbReference>
<dbReference type="GO" id="GO:0005524">
    <property type="term" value="F:ATP binding"/>
    <property type="evidence" value="ECO:0007669"/>
    <property type="project" value="UniProtKB-KW"/>
</dbReference>
<keyword evidence="7" id="KW-1185">Reference proteome</keyword>
<comment type="similarity">
    <text evidence="1">Belongs to the ABC transporter superfamily.</text>
</comment>
<dbReference type="Gene3D" id="3.40.50.300">
    <property type="entry name" value="P-loop containing nucleotide triphosphate hydrolases"/>
    <property type="match status" value="1"/>
</dbReference>
<feature type="domain" description="ABC transporter" evidence="5">
    <location>
        <begin position="5"/>
        <end position="246"/>
    </location>
</feature>
<dbReference type="STRING" id="297318.BK138_22460"/>
<comment type="caution">
    <text evidence="6">The sequence shown here is derived from an EMBL/GenBank/DDBJ whole genome shotgun (WGS) entry which is preliminary data.</text>
</comment>
<evidence type="ECO:0000313" key="7">
    <source>
        <dbReference type="Proteomes" id="UP000187172"/>
    </source>
</evidence>
<dbReference type="InterPro" id="IPR050763">
    <property type="entry name" value="ABC_transporter_ATP-binding"/>
</dbReference>
<name>A0A1R1EK87_9BACL</name>
<dbReference type="InterPro" id="IPR027417">
    <property type="entry name" value="P-loop_NTPase"/>
</dbReference>
<protein>
    <submittedName>
        <fullName evidence="6">ABC transporter ATP-binding protein</fullName>
    </submittedName>
</protein>
<evidence type="ECO:0000256" key="3">
    <source>
        <dbReference type="ARBA" id="ARBA00022741"/>
    </source>
</evidence>
<keyword evidence="2" id="KW-0813">Transport</keyword>
<evidence type="ECO:0000256" key="4">
    <source>
        <dbReference type="ARBA" id="ARBA00022840"/>
    </source>
</evidence>
<dbReference type="SMART" id="SM00382">
    <property type="entry name" value="AAA"/>
    <property type="match status" value="1"/>
</dbReference>
<dbReference type="EMBL" id="MRTP01000007">
    <property type="protein sequence ID" value="OMF52217.1"/>
    <property type="molecule type" value="Genomic_DNA"/>
</dbReference>
<evidence type="ECO:0000256" key="2">
    <source>
        <dbReference type="ARBA" id="ARBA00022448"/>
    </source>
</evidence>
<accession>A0A1R1EK87</accession>
<evidence type="ECO:0000259" key="5">
    <source>
        <dbReference type="PROSITE" id="PS50893"/>
    </source>
</evidence>
<dbReference type="PANTHER" id="PTHR42711">
    <property type="entry name" value="ABC TRANSPORTER ATP-BINDING PROTEIN"/>
    <property type="match status" value="1"/>
</dbReference>
<dbReference type="AlphaFoldDB" id="A0A1R1EK87"/>
<reference evidence="6 7" key="1">
    <citation type="submission" date="2016-11" db="EMBL/GenBank/DDBJ databases">
        <title>Paenibacillus species isolates.</title>
        <authorList>
            <person name="Beno S.M."/>
        </authorList>
    </citation>
    <scope>NUCLEOTIDE SEQUENCE [LARGE SCALE GENOMIC DNA]</scope>
    <source>
        <strain evidence="6 7">FSL R5-0378</strain>
    </source>
</reference>
<keyword evidence="4 6" id="KW-0067">ATP-binding</keyword>
<evidence type="ECO:0000313" key="6">
    <source>
        <dbReference type="EMBL" id="OMF52217.1"/>
    </source>
</evidence>
<gene>
    <name evidence="6" type="ORF">BK138_22460</name>
</gene>
<dbReference type="PANTHER" id="PTHR42711:SF5">
    <property type="entry name" value="ABC TRANSPORTER ATP-BINDING PROTEIN NATA"/>
    <property type="match status" value="1"/>
</dbReference>
<dbReference type="GO" id="GO:0016887">
    <property type="term" value="F:ATP hydrolysis activity"/>
    <property type="evidence" value="ECO:0007669"/>
    <property type="project" value="InterPro"/>
</dbReference>
<sequence length="322" mass="36658">MEPIIRVEQLRKQYKNSKRPAVDGISFEVGRGEFFAFLGPNGAGKTTTISILTTTLSKSEGTVMIAGYDVEKEAAKVRRNVGIIFQNPSLDLDLTAEENIRLHVSIYGVYAYRPFYSMMPKEYKQRIEELAAIVGIHDNLFKKVKGFSGGMKRKLEIMRSLMHKPQILFLDEPTQGLDASARQSLWAYLQKIRKEENITIFLTTHYLEEAEEADRVCMITHGKVAVLGTPEEIKHKLLGDKSMLIDAGDRKALRAELEELQVSFTEEEQCFRVRFQDKTPQSLVARLQTPLSRMEVHQQTLEEAYLSLVQQSQNDESRKGAV</sequence>
<proteinExistence type="inferred from homology"/>
<dbReference type="RefSeq" id="WP_076173039.1">
    <property type="nucleotide sequence ID" value="NZ_MRTP01000007.1"/>
</dbReference>
<dbReference type="Proteomes" id="UP000187172">
    <property type="component" value="Unassembled WGS sequence"/>
</dbReference>
<organism evidence="6 7">
    <name type="scientific">Paenibacillus rhizosphaerae</name>
    <dbReference type="NCBI Taxonomy" id="297318"/>
    <lineage>
        <taxon>Bacteria</taxon>
        <taxon>Bacillati</taxon>
        <taxon>Bacillota</taxon>
        <taxon>Bacilli</taxon>
        <taxon>Bacillales</taxon>
        <taxon>Paenibacillaceae</taxon>
        <taxon>Paenibacillus</taxon>
    </lineage>
</organism>
<dbReference type="PROSITE" id="PS50893">
    <property type="entry name" value="ABC_TRANSPORTER_2"/>
    <property type="match status" value="1"/>
</dbReference>
<evidence type="ECO:0000256" key="1">
    <source>
        <dbReference type="ARBA" id="ARBA00005417"/>
    </source>
</evidence>